<dbReference type="Pfam" id="PF19315">
    <property type="entry name" value="MC_hydratase"/>
    <property type="match status" value="1"/>
</dbReference>
<dbReference type="InterPro" id="IPR048274">
    <property type="entry name" value="MC_hydratase"/>
</dbReference>
<sequence length="358" mass="38614">MTERYVHTPPEGNFFEDFAIGRQFLHPTPRTITEGDASLYIALTGARQPLPCSQPLAMAMGYRAAPLDDGLLFNMAFGKTVSDISANAVANLGYADLRFLEPVHAGDTLTARSEVIGLRPTSSGDNGVVYVRSSAFNQHGRPVLTWIRWVLVHARARGGAVGEAVVPDLPERVEPADLRVPAITVDVAALVRASGAARLWDDYAIGQRIDHAAGMTLDETDHTLATRLYQNGAKVHFDAQMMASTPHGRRLVYGGHVISVCRALAFEGLENVIGMLAINGGSHRAPTFAGDTLYCFTEVLDKFALPGRADLGGLRLRLVGIKNRPAAGFLAEVEEGGKVRFDPAVVLDLDYTVMIPRG</sequence>
<dbReference type="PANTHER" id="PTHR43664">
    <property type="entry name" value="MONOAMINE OXIDASE-RELATED"/>
    <property type="match status" value="1"/>
</dbReference>
<dbReference type="InterPro" id="IPR029069">
    <property type="entry name" value="HotDog_dom_sf"/>
</dbReference>
<proteinExistence type="predicted"/>
<organism evidence="1 2">
    <name type="scientific">Novosphingobium bradum</name>
    <dbReference type="NCBI Taxonomy" id="1737444"/>
    <lineage>
        <taxon>Bacteria</taxon>
        <taxon>Pseudomonadati</taxon>
        <taxon>Pseudomonadota</taxon>
        <taxon>Alphaproteobacteria</taxon>
        <taxon>Sphingomonadales</taxon>
        <taxon>Sphingomonadaceae</taxon>
        <taxon>Novosphingobium</taxon>
    </lineage>
</organism>
<dbReference type="EMBL" id="JBHRTQ010000005">
    <property type="protein sequence ID" value="MFC3173655.1"/>
    <property type="molecule type" value="Genomic_DNA"/>
</dbReference>
<evidence type="ECO:0000313" key="2">
    <source>
        <dbReference type="Proteomes" id="UP001595604"/>
    </source>
</evidence>
<keyword evidence="2" id="KW-1185">Reference proteome</keyword>
<comment type="caution">
    <text evidence="1">The sequence shown here is derived from an EMBL/GenBank/DDBJ whole genome shotgun (WGS) entry which is preliminary data.</text>
</comment>
<dbReference type="PANTHER" id="PTHR43664:SF1">
    <property type="entry name" value="BETA-METHYLMALYL-COA DEHYDRATASE"/>
    <property type="match status" value="1"/>
</dbReference>
<dbReference type="PIRSF" id="PIRSF021494">
    <property type="entry name" value="Rv0216_prd"/>
    <property type="match status" value="1"/>
</dbReference>
<dbReference type="CDD" id="cd03451">
    <property type="entry name" value="FkbR2"/>
    <property type="match status" value="2"/>
</dbReference>
<dbReference type="Gene3D" id="3.10.129.10">
    <property type="entry name" value="Hotdog Thioesterase"/>
    <property type="match status" value="1"/>
</dbReference>
<reference evidence="2" key="1">
    <citation type="journal article" date="2019" name="Int. J. Syst. Evol. Microbiol.">
        <title>The Global Catalogue of Microorganisms (GCM) 10K type strain sequencing project: providing services to taxonomists for standard genome sequencing and annotation.</title>
        <authorList>
            <consortium name="The Broad Institute Genomics Platform"/>
            <consortium name="The Broad Institute Genome Sequencing Center for Infectious Disease"/>
            <person name="Wu L."/>
            <person name="Ma J."/>
        </authorList>
    </citation>
    <scope>NUCLEOTIDE SEQUENCE [LARGE SCALE GENOMIC DNA]</scope>
    <source>
        <strain evidence="2">KCTC 42984</strain>
    </source>
</reference>
<accession>A0ABV7ILV2</accession>
<dbReference type="Proteomes" id="UP001595604">
    <property type="component" value="Unassembled WGS sequence"/>
</dbReference>
<evidence type="ECO:0000313" key="1">
    <source>
        <dbReference type="EMBL" id="MFC3173655.1"/>
    </source>
</evidence>
<dbReference type="SUPFAM" id="SSF54637">
    <property type="entry name" value="Thioesterase/thiol ester dehydrase-isomerase"/>
    <property type="match status" value="2"/>
</dbReference>
<dbReference type="InterPro" id="IPR052342">
    <property type="entry name" value="MCH/BMMD"/>
</dbReference>
<dbReference type="InterPro" id="IPR016790">
    <property type="entry name" value="Thiol_ester_hydratase_Rv0216"/>
</dbReference>
<name>A0ABV7ILV2_9SPHN</name>
<protein>
    <submittedName>
        <fullName evidence="1">MaoC family dehydratase</fullName>
    </submittedName>
</protein>
<dbReference type="RefSeq" id="WP_379509040.1">
    <property type="nucleotide sequence ID" value="NZ_JBHRTQ010000005.1"/>
</dbReference>
<gene>
    <name evidence="1" type="ORF">ACFOD9_05265</name>
</gene>